<dbReference type="OrthoDB" id="3427584at2"/>
<feature type="domain" description="Gram-positive cocci surface proteins LPxTG" evidence="8">
    <location>
        <begin position="340"/>
        <end position="377"/>
    </location>
</feature>
<feature type="compositionally biased region" description="Acidic residues" evidence="5">
    <location>
        <begin position="145"/>
        <end position="156"/>
    </location>
</feature>
<evidence type="ECO:0000256" key="5">
    <source>
        <dbReference type="SAM" id="MobiDB-lite"/>
    </source>
</evidence>
<keyword evidence="2" id="KW-0964">Secreted</keyword>
<dbReference type="NCBIfam" id="TIGR01167">
    <property type="entry name" value="LPXTG_anchor"/>
    <property type="match status" value="1"/>
</dbReference>
<feature type="signal peptide" evidence="7">
    <location>
        <begin position="1"/>
        <end position="29"/>
    </location>
</feature>
<evidence type="ECO:0000256" key="3">
    <source>
        <dbReference type="ARBA" id="ARBA00022729"/>
    </source>
</evidence>
<evidence type="ECO:0000256" key="4">
    <source>
        <dbReference type="ARBA" id="ARBA00023088"/>
    </source>
</evidence>
<gene>
    <name evidence="9" type="ORF">SAMN05421803_105208</name>
</gene>
<proteinExistence type="predicted"/>
<keyword evidence="10" id="KW-1185">Reference proteome</keyword>
<feature type="chain" id="PRO_5038988548" evidence="7">
    <location>
        <begin position="30"/>
        <end position="382"/>
    </location>
</feature>
<feature type="compositionally biased region" description="Gly residues" evidence="5">
    <location>
        <begin position="299"/>
        <end position="327"/>
    </location>
</feature>
<evidence type="ECO:0000256" key="6">
    <source>
        <dbReference type="SAM" id="Phobius"/>
    </source>
</evidence>
<keyword evidence="6" id="KW-1133">Transmembrane helix</keyword>
<dbReference type="EMBL" id="FQZK01000005">
    <property type="protein sequence ID" value="SHJ35184.1"/>
    <property type="molecule type" value="Genomic_DNA"/>
</dbReference>
<evidence type="ECO:0000313" key="10">
    <source>
        <dbReference type="Proteomes" id="UP000184452"/>
    </source>
</evidence>
<keyword evidence="3 7" id="KW-0732">Signal</keyword>
<dbReference type="InterPro" id="IPR019931">
    <property type="entry name" value="LPXTG_anchor"/>
</dbReference>
<evidence type="ECO:0000256" key="1">
    <source>
        <dbReference type="ARBA" id="ARBA00022512"/>
    </source>
</evidence>
<reference evidence="9 10" key="1">
    <citation type="submission" date="2016-11" db="EMBL/GenBank/DDBJ databases">
        <authorList>
            <person name="Jaros S."/>
            <person name="Januszkiewicz K."/>
            <person name="Wedrychowicz H."/>
        </authorList>
    </citation>
    <scope>NUCLEOTIDE SEQUENCE [LARGE SCALE GENOMIC DNA]</scope>
    <source>
        <strain evidence="9 10">CGMCC 4.5723</strain>
    </source>
</reference>
<organism evidence="9 10">
    <name type="scientific">Nocardiopsis flavescens</name>
    <dbReference type="NCBI Taxonomy" id="758803"/>
    <lineage>
        <taxon>Bacteria</taxon>
        <taxon>Bacillati</taxon>
        <taxon>Actinomycetota</taxon>
        <taxon>Actinomycetes</taxon>
        <taxon>Streptosporangiales</taxon>
        <taxon>Nocardiopsidaceae</taxon>
        <taxon>Nocardiopsis</taxon>
    </lineage>
</organism>
<dbReference type="AlphaFoldDB" id="A0A1M6IL94"/>
<feature type="region of interest" description="Disordered" evidence="5">
    <location>
        <begin position="118"/>
        <end position="185"/>
    </location>
</feature>
<feature type="transmembrane region" description="Helical" evidence="6">
    <location>
        <begin position="352"/>
        <end position="373"/>
    </location>
</feature>
<evidence type="ECO:0000256" key="7">
    <source>
        <dbReference type="SAM" id="SignalP"/>
    </source>
</evidence>
<dbReference type="InterPro" id="IPR006311">
    <property type="entry name" value="TAT_signal"/>
</dbReference>
<sequence>MKTSTTEARRALRAGAVFAALGALSLAWAAPATATADEDPNGFAESGINDRANISHLGPRGGDVHGVRGYLHDGDIWAVGITSILVDVDEDVLRSWVRFEELGIRLTESDIREMLADDASPADVDGTSEEEPAQETEAPSPAPEGTEEPEPAEAPEEPAVAPSPGAPEEEILQDAPGTGDDGVASVVGLDENTAALASAGDDVVLDADFTGVWLRLQQSWSGGPAYGFDEVETSFSVNEYDAEISFSTEELVWEDRYQGQRLWGAAHFLEMVVEFPEQGLVVTYPLGQTWVGSPFEPTAGGGEDGGSEGGESGNGPEEGGSGGGDEGNGSAVGMPVPADKSTDTLPRTGSPVVGLIAAGAAIAAGGGAAAYLARRRKREATA</sequence>
<dbReference type="Proteomes" id="UP000184452">
    <property type="component" value="Unassembled WGS sequence"/>
</dbReference>
<dbReference type="PROSITE" id="PS51318">
    <property type="entry name" value="TAT"/>
    <property type="match status" value="1"/>
</dbReference>
<keyword evidence="6" id="KW-0472">Membrane</keyword>
<evidence type="ECO:0000313" key="9">
    <source>
        <dbReference type="EMBL" id="SHJ35184.1"/>
    </source>
</evidence>
<evidence type="ECO:0000256" key="2">
    <source>
        <dbReference type="ARBA" id="ARBA00022525"/>
    </source>
</evidence>
<name>A0A1M6IL94_9ACTN</name>
<protein>
    <submittedName>
        <fullName evidence="9">LPXTG-motif cell wall anchor domain-containing protein</fullName>
    </submittedName>
</protein>
<accession>A0A1M6IL94</accession>
<evidence type="ECO:0000259" key="8">
    <source>
        <dbReference type="Pfam" id="PF00746"/>
    </source>
</evidence>
<dbReference type="RefSeq" id="WP_073378702.1">
    <property type="nucleotide sequence ID" value="NZ_FQZK01000005.1"/>
</dbReference>
<dbReference type="Pfam" id="PF00746">
    <property type="entry name" value="Gram_pos_anchor"/>
    <property type="match status" value="1"/>
</dbReference>
<keyword evidence="6" id="KW-0812">Transmembrane</keyword>
<keyword evidence="1" id="KW-0134">Cell wall</keyword>
<keyword evidence="4" id="KW-0572">Peptidoglycan-anchor</keyword>
<feature type="region of interest" description="Disordered" evidence="5">
    <location>
        <begin position="293"/>
        <end position="350"/>
    </location>
</feature>